<comment type="caution">
    <text evidence="1">The sequence shown here is derived from an EMBL/GenBank/DDBJ whole genome shotgun (WGS) entry which is preliminary data.</text>
</comment>
<name>A0A6A9QX26_SULME</name>
<dbReference type="AlphaFoldDB" id="A0A6A9QX26"/>
<dbReference type="RefSeq" id="WP_054839113.1">
    <property type="nucleotide sequence ID" value="NZ_BBBY01000040.1"/>
</dbReference>
<dbReference type="Proteomes" id="UP000470772">
    <property type="component" value="Unassembled WGS sequence"/>
</dbReference>
<proteinExistence type="predicted"/>
<sequence length="79" mass="9039">MNRRDLPCSAKLVLKIIEAKGKATFKELLQESLLPERTLREAIRLLIKGGFIKRGICLNDTRTRIYECIKVEREGNIGP</sequence>
<dbReference type="OrthoDB" id="350804at2157"/>
<dbReference type="InterPro" id="IPR036390">
    <property type="entry name" value="WH_DNA-bd_sf"/>
</dbReference>
<protein>
    <recommendedName>
        <fullName evidence="3">ArsR family transcriptional regulator</fullName>
    </recommendedName>
</protein>
<dbReference type="SUPFAM" id="SSF46785">
    <property type="entry name" value="Winged helix' DNA-binding domain"/>
    <property type="match status" value="1"/>
</dbReference>
<gene>
    <name evidence="1" type="ORF">GC250_09110</name>
</gene>
<accession>A0A6A9QX26</accession>
<evidence type="ECO:0008006" key="3">
    <source>
        <dbReference type="Google" id="ProtNLM"/>
    </source>
</evidence>
<keyword evidence="2" id="KW-1185">Reference proteome</keyword>
<evidence type="ECO:0000313" key="1">
    <source>
        <dbReference type="EMBL" id="MUN29592.1"/>
    </source>
</evidence>
<evidence type="ECO:0000313" key="2">
    <source>
        <dbReference type="Proteomes" id="UP000470772"/>
    </source>
</evidence>
<reference evidence="1 2" key="1">
    <citation type="submission" date="2019-10" db="EMBL/GenBank/DDBJ databases">
        <title>Sequencing and Assembly of Multiple Reported Metal-Biooxidizing Members of the Extremely Thermoacidophilic Archaeal Family Sulfolobaceae.</title>
        <authorList>
            <person name="Counts J.A."/>
            <person name="Kelly R.M."/>
        </authorList>
    </citation>
    <scope>NUCLEOTIDE SEQUENCE [LARGE SCALE GENOMIC DNA]</scope>
    <source>
        <strain evidence="1 2">DSM 6482</strain>
    </source>
</reference>
<organism evidence="1 2">
    <name type="scientific">Sulfuracidifex metallicus DSM 6482 = JCM 9184</name>
    <dbReference type="NCBI Taxonomy" id="523847"/>
    <lineage>
        <taxon>Archaea</taxon>
        <taxon>Thermoproteota</taxon>
        <taxon>Thermoprotei</taxon>
        <taxon>Sulfolobales</taxon>
        <taxon>Sulfolobaceae</taxon>
        <taxon>Sulfuracidifex</taxon>
    </lineage>
</organism>
<dbReference type="EMBL" id="WGGD01000005">
    <property type="protein sequence ID" value="MUN29592.1"/>
    <property type="molecule type" value="Genomic_DNA"/>
</dbReference>